<evidence type="ECO:0008006" key="3">
    <source>
        <dbReference type="Google" id="ProtNLM"/>
    </source>
</evidence>
<gene>
    <name evidence="1" type="ORF">T190115A13A_300017</name>
</gene>
<dbReference type="Proteomes" id="UP001497602">
    <property type="component" value="Unassembled WGS sequence"/>
</dbReference>
<accession>A0ABP1F9R5</accession>
<protein>
    <recommendedName>
        <fullName evidence="3">Lipoprotein</fullName>
    </recommendedName>
</protein>
<dbReference type="EMBL" id="CAXJRC010000023">
    <property type="protein sequence ID" value="CAL2107133.1"/>
    <property type="molecule type" value="Genomic_DNA"/>
</dbReference>
<evidence type="ECO:0000313" key="1">
    <source>
        <dbReference type="EMBL" id="CAL2107133.1"/>
    </source>
</evidence>
<organism evidence="1 2">
    <name type="scientific">Tenacibaculum vairaonense</name>
    <dbReference type="NCBI Taxonomy" id="3137860"/>
    <lineage>
        <taxon>Bacteria</taxon>
        <taxon>Pseudomonadati</taxon>
        <taxon>Bacteroidota</taxon>
        <taxon>Flavobacteriia</taxon>
        <taxon>Flavobacteriales</taxon>
        <taxon>Flavobacteriaceae</taxon>
        <taxon>Tenacibaculum</taxon>
    </lineage>
</organism>
<proteinExistence type="predicted"/>
<reference evidence="1 2" key="1">
    <citation type="submission" date="2024-05" db="EMBL/GenBank/DDBJ databases">
        <authorList>
            <person name="Duchaud E."/>
        </authorList>
    </citation>
    <scope>NUCLEOTIDE SEQUENCE [LARGE SCALE GENOMIC DNA]</scope>
    <source>
        <strain evidence="1">Ena-SAMPLE-TAB-13-05-2024-13:56:06:370-140305</strain>
    </source>
</reference>
<dbReference type="PROSITE" id="PS51257">
    <property type="entry name" value="PROKAR_LIPOPROTEIN"/>
    <property type="match status" value="1"/>
</dbReference>
<name>A0ABP1F9R5_9FLAO</name>
<sequence>MRRILFILAIVGFFSCKNRIHKERTTTLNSWEQIKTAVIKNNIAFLIENSTDTLNCIECNNGNNKIAKKLFYNEHFNQMDVIKNKEYSFFTKDINNSKFNKKHKISYIINDKETMVYELLENTNTNKVIFLGVISIP</sequence>
<keyword evidence="2" id="KW-1185">Reference proteome</keyword>
<evidence type="ECO:0000313" key="2">
    <source>
        <dbReference type="Proteomes" id="UP001497602"/>
    </source>
</evidence>
<comment type="caution">
    <text evidence="1">The sequence shown here is derived from an EMBL/GenBank/DDBJ whole genome shotgun (WGS) entry which is preliminary data.</text>
</comment>
<dbReference type="RefSeq" id="WP_348738791.1">
    <property type="nucleotide sequence ID" value="NZ_CAXJRC010000023.1"/>
</dbReference>